<proteinExistence type="predicted"/>
<feature type="domain" description="Bacteriophage Mx8 p63 C-terminal" evidence="1">
    <location>
        <begin position="158"/>
        <end position="256"/>
    </location>
</feature>
<organism evidence="2 3">
    <name type="scientific">Lacticaseibacillus paracasei subsp. paracasei Lpp41</name>
    <dbReference type="NCBI Taxonomy" id="1256208"/>
    <lineage>
        <taxon>Bacteria</taxon>
        <taxon>Bacillati</taxon>
        <taxon>Bacillota</taxon>
        <taxon>Bacilli</taxon>
        <taxon>Lactobacillales</taxon>
        <taxon>Lactobacillaceae</taxon>
        <taxon>Lacticaseibacillus</taxon>
    </lineage>
</organism>
<comment type="caution">
    <text evidence="2">The sequence shown here is derived from an EMBL/GenBank/DDBJ whole genome shotgun (WGS) entry which is preliminary data.</text>
</comment>
<dbReference type="AlphaFoldDB" id="A0A829H4K3"/>
<dbReference type="Proteomes" id="UP000014244">
    <property type="component" value="Unassembled WGS sequence"/>
</dbReference>
<dbReference type="EMBL" id="ANKE01000580">
    <property type="protein sequence ID" value="EPC71324.1"/>
    <property type="molecule type" value="Genomic_DNA"/>
</dbReference>
<evidence type="ECO:0000259" key="1">
    <source>
        <dbReference type="Pfam" id="PF10546"/>
    </source>
</evidence>
<dbReference type="InterPro" id="IPR018874">
    <property type="entry name" value="Phage_Mx8_p63_C"/>
</dbReference>
<protein>
    <recommendedName>
        <fullName evidence="1">Bacteriophage Mx8 p63 C-terminal domain-containing protein</fullName>
    </recommendedName>
</protein>
<accession>A0A829H4K3</accession>
<evidence type="ECO:0000313" key="3">
    <source>
        <dbReference type="Proteomes" id="UP000014244"/>
    </source>
</evidence>
<sequence length="311" mass="35786">MSDSIEEIMNSGYVEIGEVKLYSFVTRTEKRLITASDVFRAVGKSRRGQVRVEGYPTFIGAKNLVPFIDDELRRKMYPVKYKAKNGKISEAYDATIIPRVADLYIQAHEAGVLSVAQESVYKRSLLIVRSLAKVGINALIDEATGYQYDRASQALQKLLKAYISEDLLKWQRHFPREFYEQIYRLNGIADKFDPASTKHPQWIGSFTNKYVYGVFPEKVMEDIRKKNPPVESPRNTVYRGHKHFQYLTESVGLPQLDKQLAKLIGVMTLSNNMKDFDKNYHKVFAKELERKSIQDDLRNGLVPLLFDDVNS</sequence>
<reference evidence="2 3" key="1">
    <citation type="journal article" date="2013" name="PLoS ONE">
        <title>Lactobacillus paracasei comparative genomics: towards species pan-genome definition and exploitation of diversity.</title>
        <authorList>
            <person name="Smokvina T."/>
            <person name="Wels M."/>
            <person name="Polka J."/>
            <person name="Chervaux C."/>
            <person name="Brisse S."/>
            <person name="Boekhorst J."/>
            <person name="van Hylckama Vlieg J.E."/>
            <person name="Siezen R.J."/>
        </authorList>
    </citation>
    <scope>NUCLEOTIDE SEQUENCE [LARGE SCALE GENOMIC DNA]</scope>
    <source>
        <strain evidence="2 3">Lpp41</strain>
    </source>
</reference>
<evidence type="ECO:0000313" key="2">
    <source>
        <dbReference type="EMBL" id="EPC71324.1"/>
    </source>
</evidence>
<gene>
    <name evidence="2" type="ORF">Lpp41_12063</name>
</gene>
<name>A0A829H4K3_LACPA</name>
<dbReference type="Pfam" id="PF10546">
    <property type="entry name" value="P63C"/>
    <property type="match status" value="1"/>
</dbReference>